<dbReference type="PANTHER" id="PTHR46361:SF3">
    <property type="entry name" value="ELECTRON CARRIER_ PROTEIN DISULFIDE OXIDOREDUCTASE"/>
    <property type="match status" value="1"/>
</dbReference>
<keyword evidence="4" id="KW-1185">Reference proteome</keyword>
<dbReference type="Pfam" id="PF04784">
    <property type="entry name" value="DUF547"/>
    <property type="match status" value="1"/>
</dbReference>
<keyword evidence="1" id="KW-0732">Signal</keyword>
<feature type="domain" description="DUF547" evidence="2">
    <location>
        <begin position="98"/>
        <end position="203"/>
    </location>
</feature>
<dbReference type="PROSITE" id="PS51257">
    <property type="entry name" value="PROKAR_LIPOPROTEIN"/>
    <property type="match status" value="1"/>
</dbReference>
<dbReference type="PANTHER" id="PTHR46361">
    <property type="entry name" value="ELECTRON CARRIER/ PROTEIN DISULFIDE OXIDOREDUCTASE"/>
    <property type="match status" value="1"/>
</dbReference>
<evidence type="ECO:0000313" key="4">
    <source>
        <dbReference type="Proteomes" id="UP000070138"/>
    </source>
</evidence>
<dbReference type="EMBL" id="JRWG01000004">
    <property type="protein sequence ID" value="KXN98965.1"/>
    <property type="molecule type" value="Genomic_DNA"/>
</dbReference>
<evidence type="ECO:0000256" key="1">
    <source>
        <dbReference type="SAM" id="SignalP"/>
    </source>
</evidence>
<protein>
    <recommendedName>
        <fullName evidence="2">DUF547 domain-containing protein</fullName>
    </recommendedName>
</protein>
<evidence type="ECO:0000313" key="3">
    <source>
        <dbReference type="EMBL" id="KXN98965.1"/>
    </source>
</evidence>
<feature type="chain" id="PRO_5007479805" description="DUF547 domain-containing protein" evidence="1">
    <location>
        <begin position="26"/>
        <end position="267"/>
    </location>
</feature>
<reference evidence="3 4" key="2">
    <citation type="journal article" date="2016" name="Int. J. Syst. Evol. Microbiol.">
        <title>Vitellibacter aquimaris sp. nov., a marine bacterium isolated from seawater.</title>
        <authorList>
            <person name="Thevarajoo S."/>
            <person name="Selvaratnam C."/>
            <person name="Goh K.M."/>
            <person name="Hong K.W."/>
            <person name="Chan X.Y."/>
            <person name="Chan K.G."/>
            <person name="Chong C.S."/>
        </authorList>
    </citation>
    <scope>NUCLEOTIDE SEQUENCE [LARGE SCALE GENOMIC DNA]</scope>
    <source>
        <strain evidence="3 4">D-24</strain>
    </source>
</reference>
<feature type="signal peptide" evidence="1">
    <location>
        <begin position="1"/>
        <end position="25"/>
    </location>
</feature>
<dbReference type="STRING" id="1548749.LS48_07720"/>
<reference evidence="4" key="1">
    <citation type="submission" date="2014-10" db="EMBL/GenBank/DDBJ databases">
        <title>Genome sequencing of Vitellibacter sp. D-24.</title>
        <authorList>
            <person name="Thevarajoo S."/>
            <person name="Selvaratnam C."/>
            <person name="Goh K.M."/>
            <person name="Chong C.S."/>
        </authorList>
    </citation>
    <scope>NUCLEOTIDE SEQUENCE [LARGE SCALE GENOMIC DNA]</scope>
    <source>
        <strain evidence="4">D-24</strain>
    </source>
</reference>
<proteinExistence type="predicted"/>
<gene>
    <name evidence="3" type="ORF">LS48_07720</name>
</gene>
<sequence length="267" mass="30105">MKTALNLATLFFLTFFLQSCNLLSAAGVSSQGQPTKEVKNELTSTTANSAVNIDHSQWDKLLKKYVNSQGMVNYKGFKKDEAKLDEYLQMLSEKNPTDDWSVQELLAYYINLYNAATVKLIVENYPVKSIKDIDGAWTKGRVAVGDKMLSLGGIENGILRKMNEPRIHFAINCASISCPKLLDEAYTATKINEQLERATKEFINSNKNDISASNTKVSSIFDWYAKDYKVNGKQDVIGFINKYSNTKINPGATLSYKNYNWELNEQK</sequence>
<dbReference type="RefSeq" id="WP_062621672.1">
    <property type="nucleotide sequence ID" value="NZ_JRWG01000004.1"/>
</dbReference>
<name>A0A137RHJ9_9FLAO</name>
<accession>A0A137RHJ9</accession>
<dbReference type="PATRIC" id="fig|1548749.3.peg.1630"/>
<dbReference type="OrthoDB" id="526867at2"/>
<evidence type="ECO:0000259" key="2">
    <source>
        <dbReference type="Pfam" id="PF04784"/>
    </source>
</evidence>
<comment type="caution">
    <text evidence="3">The sequence shown here is derived from an EMBL/GenBank/DDBJ whole genome shotgun (WGS) entry which is preliminary data.</text>
</comment>
<dbReference type="AlphaFoldDB" id="A0A137RHJ9"/>
<dbReference type="InterPro" id="IPR006869">
    <property type="entry name" value="DUF547"/>
</dbReference>
<organism evidence="3 4">
    <name type="scientific">Aequorivita aquimaris</name>
    <dbReference type="NCBI Taxonomy" id="1548749"/>
    <lineage>
        <taxon>Bacteria</taxon>
        <taxon>Pseudomonadati</taxon>
        <taxon>Bacteroidota</taxon>
        <taxon>Flavobacteriia</taxon>
        <taxon>Flavobacteriales</taxon>
        <taxon>Flavobacteriaceae</taxon>
        <taxon>Aequorivita</taxon>
    </lineage>
</organism>
<dbReference type="Proteomes" id="UP000070138">
    <property type="component" value="Unassembled WGS sequence"/>
</dbReference>